<dbReference type="GO" id="GO:0016780">
    <property type="term" value="F:phosphotransferase activity, for other substituted phosphate groups"/>
    <property type="evidence" value="ECO:0007669"/>
    <property type="project" value="TreeGrafter"/>
</dbReference>
<dbReference type="Pfam" id="PF02397">
    <property type="entry name" value="Bac_transf"/>
    <property type="match status" value="1"/>
</dbReference>
<keyword evidence="2" id="KW-0472">Membrane</keyword>
<dbReference type="Proteomes" id="UP000309594">
    <property type="component" value="Unassembled WGS sequence"/>
</dbReference>
<dbReference type="AlphaFoldDB" id="A0A4U1G2D0"/>
<protein>
    <submittedName>
        <fullName evidence="4">Sugar transferase</fullName>
    </submittedName>
</protein>
<feature type="domain" description="Bacterial sugar transferase" evidence="3">
    <location>
        <begin position="2"/>
        <end position="195"/>
    </location>
</feature>
<keyword evidence="4" id="KW-0808">Transferase</keyword>
<feature type="transmembrane region" description="Helical" evidence="2">
    <location>
        <begin position="7"/>
        <end position="30"/>
    </location>
</feature>
<comment type="caution">
    <text evidence="4">The sequence shown here is derived from an EMBL/GenBank/DDBJ whole genome shotgun (WGS) entry which is preliminary data.</text>
</comment>
<proteinExistence type="inferred from homology"/>
<evidence type="ECO:0000259" key="3">
    <source>
        <dbReference type="Pfam" id="PF02397"/>
    </source>
</evidence>
<evidence type="ECO:0000256" key="2">
    <source>
        <dbReference type="SAM" id="Phobius"/>
    </source>
</evidence>
<gene>
    <name evidence="4" type="ORF">FBD94_22440</name>
</gene>
<evidence type="ECO:0000256" key="1">
    <source>
        <dbReference type="ARBA" id="ARBA00006464"/>
    </source>
</evidence>
<dbReference type="PANTHER" id="PTHR30576:SF20">
    <property type="entry name" value="QUINOVOSAMINEPHOSPHOTRANSFERAE-RELATED"/>
    <property type="match status" value="1"/>
</dbReference>
<name>A0A4U1G2D0_9SPHI</name>
<dbReference type="RefSeq" id="WP_136881872.1">
    <property type="nucleotide sequence ID" value="NZ_SWDX01000011.1"/>
</dbReference>
<comment type="similarity">
    <text evidence="1">Belongs to the bacterial sugar transferase family.</text>
</comment>
<dbReference type="PANTHER" id="PTHR30576">
    <property type="entry name" value="COLANIC BIOSYNTHESIS UDP-GLUCOSE LIPID CARRIER TRANSFERASE"/>
    <property type="match status" value="1"/>
</dbReference>
<organism evidence="4 5">
    <name type="scientific">Pedobacter hiemivivus</name>
    <dbReference type="NCBI Taxonomy" id="2530454"/>
    <lineage>
        <taxon>Bacteria</taxon>
        <taxon>Pseudomonadati</taxon>
        <taxon>Bacteroidota</taxon>
        <taxon>Sphingobacteriia</taxon>
        <taxon>Sphingobacteriales</taxon>
        <taxon>Sphingobacteriaceae</taxon>
        <taxon>Pedobacter</taxon>
    </lineage>
</organism>
<evidence type="ECO:0000313" key="5">
    <source>
        <dbReference type="Proteomes" id="UP000309594"/>
    </source>
</evidence>
<dbReference type="InterPro" id="IPR003362">
    <property type="entry name" value="Bact_transf"/>
</dbReference>
<keyword evidence="2" id="KW-1133">Transmembrane helix</keyword>
<dbReference type="EMBL" id="SWDX01000011">
    <property type="protein sequence ID" value="TKC56959.1"/>
    <property type="molecule type" value="Genomic_DNA"/>
</dbReference>
<evidence type="ECO:0000313" key="4">
    <source>
        <dbReference type="EMBL" id="TKC56959.1"/>
    </source>
</evidence>
<sequence length="197" mass="22776">MKRAFDFVFALFGLIILAPIFLILVLIILLTSKGGAFYRQTRVGQYNKDFQLLKFRSMYLDSDRLGLLTVGNQDRRITPIGILIRKYKLDELPQLINVLFGDMSLVGPRPEVRKYVSFYSEYELKVLDLKPGITDLASIKYRNENEILERQSNPEKYYVDVIMPDKIKVNLNSYNRSKTVIGSIGIIFLTIKTILLK</sequence>
<reference evidence="4 5" key="1">
    <citation type="submission" date="2019-04" db="EMBL/GenBank/DDBJ databases">
        <title>Pedobacter sp. RP-1-16 sp. nov., isolated from Arctic soil.</title>
        <authorList>
            <person name="Dahal R.H."/>
            <person name="Kim D.-U."/>
        </authorList>
    </citation>
    <scope>NUCLEOTIDE SEQUENCE [LARGE SCALE GENOMIC DNA]</scope>
    <source>
        <strain evidence="4 5">RP-1-16</strain>
    </source>
</reference>
<keyword evidence="2" id="KW-0812">Transmembrane</keyword>
<accession>A0A4U1G2D0</accession>